<evidence type="ECO:0000313" key="1">
    <source>
        <dbReference type="EMBL" id="KIJ33942.1"/>
    </source>
</evidence>
<dbReference type="Proteomes" id="UP000054279">
    <property type="component" value="Unassembled WGS sequence"/>
</dbReference>
<accession>A0A0C9UXF2</accession>
<organism evidence="1 2">
    <name type="scientific">Sphaerobolus stellatus (strain SS14)</name>
    <dbReference type="NCBI Taxonomy" id="990650"/>
    <lineage>
        <taxon>Eukaryota</taxon>
        <taxon>Fungi</taxon>
        <taxon>Dikarya</taxon>
        <taxon>Basidiomycota</taxon>
        <taxon>Agaricomycotina</taxon>
        <taxon>Agaricomycetes</taxon>
        <taxon>Phallomycetidae</taxon>
        <taxon>Geastrales</taxon>
        <taxon>Sphaerobolaceae</taxon>
        <taxon>Sphaerobolus</taxon>
    </lineage>
</organism>
<dbReference type="HOGENOM" id="CLU_526942_0_0_1"/>
<reference evidence="1 2" key="1">
    <citation type="submission" date="2014-06" db="EMBL/GenBank/DDBJ databases">
        <title>Evolutionary Origins and Diversification of the Mycorrhizal Mutualists.</title>
        <authorList>
            <consortium name="DOE Joint Genome Institute"/>
            <consortium name="Mycorrhizal Genomics Consortium"/>
            <person name="Kohler A."/>
            <person name="Kuo A."/>
            <person name="Nagy L.G."/>
            <person name="Floudas D."/>
            <person name="Copeland A."/>
            <person name="Barry K.W."/>
            <person name="Cichocki N."/>
            <person name="Veneault-Fourrey C."/>
            <person name="LaButti K."/>
            <person name="Lindquist E.A."/>
            <person name="Lipzen A."/>
            <person name="Lundell T."/>
            <person name="Morin E."/>
            <person name="Murat C."/>
            <person name="Riley R."/>
            <person name="Ohm R."/>
            <person name="Sun H."/>
            <person name="Tunlid A."/>
            <person name="Henrissat B."/>
            <person name="Grigoriev I.V."/>
            <person name="Hibbett D.S."/>
            <person name="Martin F."/>
        </authorList>
    </citation>
    <scope>NUCLEOTIDE SEQUENCE [LARGE SCALE GENOMIC DNA]</scope>
    <source>
        <strain evidence="1 2">SS14</strain>
    </source>
</reference>
<evidence type="ECO:0000313" key="2">
    <source>
        <dbReference type="Proteomes" id="UP000054279"/>
    </source>
</evidence>
<dbReference type="OrthoDB" id="3052556at2759"/>
<keyword evidence="2" id="KW-1185">Reference proteome</keyword>
<sequence>MGKTSIALEIVQFAKNNQFWAPSVEATSTDLLQQILYSHLRITKDSKNPLDDIIAELDASDEPRLLLLDNFETPWTDQSSSNAVPDILRRLASLGHVTLMVTMRGSSFPLAGEGIAWEFWNLPPTDKEACRRIYTNINSSTEQCPHLDNLLETLGYMPFAVTLMARLARESQANAEELLEEWKQVGTQLISSAKNAEKSMNYSISLSVDSQLMKNEPDALPLLAILSLLPAGTTRENLKYWAPFLKSRHKAIATLFQAALVLSTGTNKDIVFFVLPVVQSFIQLHSSEVGHPDFKKDLAALAEEETNLQSILLDGYSVVTGIQGAGRLPNIMRKPTVKINDRLDALLVFSWFQVHKRPYLEVVQRALILARELEDGQYARQYFQEAQEVFKSLSCSRQEVECILEGVEIEGYTIEDYDPNDSVIVAEQPNYEAVRCISILEAAADTFATLGLHADLANSFIALGMAYSQLALFPKVLDNAKQVIDAVVKINNGDLVGWGRMLVAKAHVYLGTQDKAM</sequence>
<dbReference type="AlphaFoldDB" id="A0A0C9UXF2"/>
<dbReference type="EMBL" id="KN837206">
    <property type="protein sequence ID" value="KIJ33942.1"/>
    <property type="molecule type" value="Genomic_DNA"/>
</dbReference>
<proteinExistence type="predicted"/>
<gene>
    <name evidence="1" type="ORF">M422DRAFT_264081</name>
</gene>
<protein>
    <submittedName>
        <fullName evidence="1">Unplaced genomic scaffold SPHSTscaffold_131, whole genome shotgun sequence</fullName>
    </submittedName>
</protein>
<name>A0A0C9UXF2_SPHS4</name>